<accession>A0A917Y263</accession>
<evidence type="ECO:0000313" key="2">
    <source>
        <dbReference type="Proteomes" id="UP000600365"/>
    </source>
</evidence>
<comment type="caution">
    <text evidence="1">The sequence shown here is derived from an EMBL/GenBank/DDBJ whole genome shotgun (WGS) entry which is preliminary data.</text>
</comment>
<proteinExistence type="predicted"/>
<dbReference type="Gene3D" id="3.50.30.50">
    <property type="entry name" value="Putative cyclase"/>
    <property type="match status" value="1"/>
</dbReference>
<dbReference type="EMBL" id="BMMM01000005">
    <property type="protein sequence ID" value="GGN63222.1"/>
    <property type="molecule type" value="Genomic_DNA"/>
</dbReference>
<dbReference type="InterPro" id="IPR007325">
    <property type="entry name" value="KFase/CYL"/>
</dbReference>
<keyword evidence="2" id="KW-1185">Reference proteome</keyword>
<evidence type="ECO:0000313" key="1">
    <source>
        <dbReference type="EMBL" id="GGN63222.1"/>
    </source>
</evidence>
<dbReference type="PANTHER" id="PTHR31118">
    <property type="entry name" value="CYCLASE-LIKE PROTEIN 2"/>
    <property type="match status" value="1"/>
</dbReference>
<protein>
    <submittedName>
        <fullName evidence="1">Cyclase</fullName>
    </submittedName>
</protein>
<gene>
    <name evidence="1" type="ORF">GCM10011579_031280</name>
</gene>
<reference evidence="1 2" key="1">
    <citation type="journal article" date="2014" name="Int. J. Syst. Evol. Microbiol.">
        <title>Complete genome sequence of Corynebacterium casei LMG S-19264T (=DSM 44701T), isolated from a smear-ripened cheese.</title>
        <authorList>
            <consortium name="US DOE Joint Genome Institute (JGI-PGF)"/>
            <person name="Walter F."/>
            <person name="Albersmeier A."/>
            <person name="Kalinowski J."/>
            <person name="Ruckert C."/>
        </authorList>
    </citation>
    <scope>NUCLEOTIDE SEQUENCE [LARGE SCALE GENOMIC DNA]</scope>
    <source>
        <strain evidence="1 2">CGMCC 4.7111</strain>
    </source>
</reference>
<dbReference type="PANTHER" id="PTHR31118:SF12">
    <property type="entry name" value="CYCLASE-LIKE PROTEIN 2"/>
    <property type="match status" value="1"/>
</dbReference>
<dbReference type="AlphaFoldDB" id="A0A917Y263"/>
<dbReference type="SUPFAM" id="SSF102198">
    <property type="entry name" value="Putative cyclase"/>
    <property type="match status" value="1"/>
</dbReference>
<name>A0A917Y263_9ACTN</name>
<dbReference type="InterPro" id="IPR037175">
    <property type="entry name" value="KFase_sf"/>
</dbReference>
<dbReference type="Pfam" id="PF04199">
    <property type="entry name" value="Cyclase"/>
    <property type="match status" value="1"/>
</dbReference>
<sequence length="234" mass="24744">MLVRDMHARESWLDLSVPVVTGMPVYPGDPQVEVDRALRVAEHGVNVLRLHMGSQSGTHVDAPYHVDEAWPRLDDLPLERFAGPAVVADVRGLPARAPITPDLLGPALARVRLAPGAILLLATGWSAYWGTDHYLAHPWLTPEAAQAVVNAGVRTVGVDALSVDPTGGADLPAHRILCGTEGVIAENLTRLDQVAAAQASGSPVEVFLFPLHLPGADGAPVRATARIGHRADLA</sequence>
<dbReference type="GO" id="GO:0004061">
    <property type="term" value="F:arylformamidase activity"/>
    <property type="evidence" value="ECO:0007669"/>
    <property type="project" value="InterPro"/>
</dbReference>
<dbReference type="GO" id="GO:0019441">
    <property type="term" value="P:L-tryptophan catabolic process to kynurenine"/>
    <property type="evidence" value="ECO:0007669"/>
    <property type="project" value="InterPro"/>
</dbReference>
<dbReference type="Proteomes" id="UP000600365">
    <property type="component" value="Unassembled WGS sequence"/>
</dbReference>
<organism evidence="1 2">
    <name type="scientific">Streptomyces albiflavescens</name>
    <dbReference type="NCBI Taxonomy" id="1623582"/>
    <lineage>
        <taxon>Bacteria</taxon>
        <taxon>Bacillati</taxon>
        <taxon>Actinomycetota</taxon>
        <taxon>Actinomycetes</taxon>
        <taxon>Kitasatosporales</taxon>
        <taxon>Streptomycetaceae</taxon>
        <taxon>Streptomyces</taxon>
    </lineage>
</organism>